<dbReference type="PROSITE" id="PS50297">
    <property type="entry name" value="ANK_REP_REGION"/>
    <property type="match status" value="2"/>
</dbReference>
<dbReference type="Proteomes" id="UP000018721">
    <property type="component" value="Unassembled WGS sequence"/>
</dbReference>
<evidence type="ECO:0000313" key="5">
    <source>
        <dbReference type="Proteomes" id="UP000018721"/>
    </source>
</evidence>
<dbReference type="PANTHER" id="PTHR24171:SF9">
    <property type="entry name" value="ANKYRIN REPEAT DOMAIN-CONTAINING PROTEIN 39"/>
    <property type="match status" value="1"/>
</dbReference>
<evidence type="ECO:0000256" key="1">
    <source>
        <dbReference type="ARBA" id="ARBA00022737"/>
    </source>
</evidence>
<dbReference type="HOGENOM" id="CLU_2563431_0_0_1"/>
<keyword evidence="1" id="KW-0677">Repeat</keyword>
<dbReference type="PANTHER" id="PTHR24171">
    <property type="entry name" value="ANKYRIN REPEAT DOMAIN-CONTAINING PROTEIN 39-RELATED"/>
    <property type="match status" value="1"/>
</dbReference>
<gene>
    <name evidence="4" type="ORF">F443_13190</name>
</gene>
<proteinExistence type="predicted"/>
<dbReference type="SMART" id="SM00248">
    <property type="entry name" value="ANK"/>
    <property type="match status" value="2"/>
</dbReference>
<dbReference type="Pfam" id="PF12796">
    <property type="entry name" value="Ank_2"/>
    <property type="match status" value="1"/>
</dbReference>
<evidence type="ECO:0000256" key="2">
    <source>
        <dbReference type="ARBA" id="ARBA00023043"/>
    </source>
</evidence>
<dbReference type="PROSITE" id="PS50088">
    <property type="entry name" value="ANK_REPEAT"/>
    <property type="match status" value="2"/>
</dbReference>
<organism evidence="4 5">
    <name type="scientific">Phytophthora nicotianae P1569</name>
    <dbReference type="NCBI Taxonomy" id="1317065"/>
    <lineage>
        <taxon>Eukaryota</taxon>
        <taxon>Sar</taxon>
        <taxon>Stramenopiles</taxon>
        <taxon>Oomycota</taxon>
        <taxon>Peronosporomycetes</taxon>
        <taxon>Peronosporales</taxon>
        <taxon>Peronosporaceae</taxon>
        <taxon>Phytophthora</taxon>
    </lineage>
</organism>
<reference evidence="4 5" key="1">
    <citation type="submission" date="2013-11" db="EMBL/GenBank/DDBJ databases">
        <title>The Genome Sequence of Phytophthora parasitica P1569.</title>
        <authorList>
            <consortium name="The Broad Institute Genomics Platform"/>
            <person name="Russ C."/>
            <person name="Tyler B."/>
            <person name="Panabieres F."/>
            <person name="Shan W."/>
            <person name="Tripathy S."/>
            <person name="Grunwald N."/>
            <person name="Machado M."/>
            <person name="Johnson C.S."/>
            <person name="Arredondo F."/>
            <person name="Hong C."/>
            <person name="Coffey M."/>
            <person name="Young S.K."/>
            <person name="Zeng Q."/>
            <person name="Gargeya S."/>
            <person name="Fitzgerald M."/>
            <person name="Abouelleil A."/>
            <person name="Alvarado L."/>
            <person name="Chapman S.B."/>
            <person name="Gainer-Dewar J."/>
            <person name="Goldberg J."/>
            <person name="Griggs A."/>
            <person name="Gujja S."/>
            <person name="Hansen M."/>
            <person name="Howarth C."/>
            <person name="Imamovic A."/>
            <person name="Ireland A."/>
            <person name="Larimer J."/>
            <person name="McCowan C."/>
            <person name="Murphy C."/>
            <person name="Pearson M."/>
            <person name="Poon T.W."/>
            <person name="Priest M."/>
            <person name="Roberts A."/>
            <person name="Saif S."/>
            <person name="Shea T."/>
            <person name="Sykes S."/>
            <person name="Wortman J."/>
            <person name="Nusbaum C."/>
            <person name="Birren B."/>
        </authorList>
    </citation>
    <scope>NUCLEOTIDE SEQUENCE [LARGE SCALE GENOMIC DNA]</scope>
    <source>
        <strain evidence="4 5">P1569</strain>
    </source>
</reference>
<dbReference type="InterPro" id="IPR036770">
    <property type="entry name" value="Ankyrin_rpt-contain_sf"/>
</dbReference>
<dbReference type="PRINTS" id="PR01415">
    <property type="entry name" value="ANKYRIN"/>
</dbReference>
<keyword evidence="2 3" id="KW-0040">ANK repeat</keyword>
<evidence type="ECO:0000256" key="3">
    <source>
        <dbReference type="PROSITE-ProRule" id="PRU00023"/>
    </source>
</evidence>
<dbReference type="InterPro" id="IPR002110">
    <property type="entry name" value="Ankyrin_rpt"/>
</dbReference>
<accession>V9ERW1</accession>
<dbReference type="EMBL" id="ANIZ01002260">
    <property type="protein sequence ID" value="ETI41586.1"/>
    <property type="molecule type" value="Genomic_DNA"/>
</dbReference>
<dbReference type="AlphaFoldDB" id="V9ERW1"/>
<comment type="caution">
    <text evidence="4">The sequence shown here is derived from an EMBL/GenBank/DDBJ whole genome shotgun (WGS) entry which is preliminary data.</text>
</comment>
<feature type="repeat" description="ANK" evidence="3">
    <location>
        <begin position="35"/>
        <end position="67"/>
    </location>
</feature>
<protein>
    <submittedName>
        <fullName evidence="4">Uncharacterized protein</fullName>
    </submittedName>
</protein>
<dbReference type="Gene3D" id="1.25.40.20">
    <property type="entry name" value="Ankyrin repeat-containing domain"/>
    <property type="match status" value="1"/>
</dbReference>
<sequence>MYGNTTLMLAAQNKHFEMVECLLKAGASGKLKAQKGDTALRFTATGGDTECIQLLLGHGADVNEPGNNNCSVLQVCDSCRAH</sequence>
<dbReference type="SUPFAM" id="SSF48403">
    <property type="entry name" value="Ankyrin repeat"/>
    <property type="match status" value="1"/>
</dbReference>
<keyword evidence="5" id="KW-1185">Reference proteome</keyword>
<feature type="repeat" description="ANK" evidence="3">
    <location>
        <begin position="2"/>
        <end position="34"/>
    </location>
</feature>
<evidence type="ECO:0000313" key="4">
    <source>
        <dbReference type="EMBL" id="ETI41586.1"/>
    </source>
</evidence>
<name>V9ERW1_PHYNI</name>